<dbReference type="AlphaFoldDB" id="A0A192A2P0"/>
<dbReference type="InterPro" id="IPR010376">
    <property type="entry name" value="GBBH-like_N"/>
</dbReference>
<dbReference type="PANTHER" id="PTHR35303">
    <property type="entry name" value="OS02G0197800 PROTEIN"/>
    <property type="match status" value="1"/>
</dbReference>
<dbReference type="Pfam" id="PF06155">
    <property type="entry name" value="GBBH-like_N"/>
    <property type="match status" value="1"/>
</dbReference>
<dbReference type="STRING" id="190721.ACS15_3938"/>
<dbReference type="InterPro" id="IPR038492">
    <property type="entry name" value="GBBH-like_N_sf"/>
</dbReference>
<evidence type="ECO:0000313" key="2">
    <source>
        <dbReference type="Proteomes" id="UP000078572"/>
    </source>
</evidence>
<dbReference type="PANTHER" id="PTHR35303:SF8">
    <property type="entry name" value="GAMMA-BUTYROBETAINE HYDROXYLASE-LIKE N-TERMINAL DOMAIN-CONTAINING PROTEIN"/>
    <property type="match status" value="1"/>
</dbReference>
<accession>A0A192A2P0</accession>
<gene>
    <name evidence="1" type="ORF">A9Y76_18630</name>
</gene>
<sequence>MQPPERIDNDIAKGALRLHWKEAAIALDHVALRAACRCAECQFKRHHGTSISAPADVRIIAVEPAGYGVQLVFSDGHARGIYPWAYLAELAATATG</sequence>
<evidence type="ECO:0000313" key="1">
    <source>
        <dbReference type="EMBL" id="ANJ74608.1"/>
    </source>
</evidence>
<dbReference type="GeneID" id="61528047"/>
<reference evidence="2" key="1">
    <citation type="submission" date="2016-06" db="EMBL/GenBank/DDBJ databases">
        <authorList>
            <person name="Xu Y."/>
            <person name="Nagy A."/>
            <person name="Yan X."/>
            <person name="Kim S.W."/>
            <person name="Haley B."/>
            <person name="Liu N.T."/>
            <person name="Nou X."/>
        </authorList>
    </citation>
    <scope>NUCLEOTIDE SEQUENCE [LARGE SCALE GENOMIC DNA]</scope>
    <source>
        <strain evidence="2">ATCC 49129</strain>
    </source>
</reference>
<keyword evidence="2" id="KW-1185">Reference proteome</keyword>
<dbReference type="Proteomes" id="UP000078572">
    <property type="component" value="Chromosome 2"/>
</dbReference>
<organism evidence="1 2">
    <name type="scientific">Ralstonia insidiosa</name>
    <dbReference type="NCBI Taxonomy" id="190721"/>
    <lineage>
        <taxon>Bacteria</taxon>
        <taxon>Pseudomonadati</taxon>
        <taxon>Pseudomonadota</taxon>
        <taxon>Betaproteobacteria</taxon>
        <taxon>Burkholderiales</taxon>
        <taxon>Burkholderiaceae</taxon>
        <taxon>Ralstonia</taxon>
    </lineage>
</organism>
<dbReference type="RefSeq" id="WP_064806590.1">
    <property type="nucleotide sequence ID" value="NZ_CP016023.1"/>
</dbReference>
<protein>
    <submittedName>
        <fullName evidence="1">Uncharacterized protein</fullName>
    </submittedName>
</protein>
<proteinExistence type="predicted"/>
<name>A0A192A2P0_9RALS</name>
<dbReference type="OrthoDB" id="9794178at2"/>
<dbReference type="Gene3D" id="3.30.2020.30">
    <property type="match status" value="1"/>
</dbReference>
<dbReference type="EMBL" id="CP016023">
    <property type="protein sequence ID" value="ANJ74608.1"/>
    <property type="molecule type" value="Genomic_DNA"/>
</dbReference>